<keyword evidence="3" id="KW-0802">TPR repeat</keyword>
<proteinExistence type="predicted"/>
<evidence type="ECO:0000313" key="5">
    <source>
        <dbReference type="Proteomes" id="UP000809829"/>
    </source>
</evidence>
<dbReference type="EMBL" id="JAFBFC010000001">
    <property type="protein sequence ID" value="MBM7702111.1"/>
    <property type="molecule type" value="Genomic_DNA"/>
</dbReference>
<dbReference type="Proteomes" id="UP000809829">
    <property type="component" value="Unassembled WGS sequence"/>
</dbReference>
<dbReference type="Gene3D" id="1.25.40.10">
    <property type="entry name" value="Tetratricopeptide repeat domain"/>
    <property type="match status" value="1"/>
</dbReference>
<evidence type="ECO:0000256" key="1">
    <source>
        <dbReference type="ARBA" id="ARBA00023015"/>
    </source>
</evidence>
<keyword evidence="5" id="KW-1185">Reference proteome</keyword>
<keyword evidence="1" id="KW-0805">Transcription regulation</keyword>
<name>A0ABS2QRP1_9BACI</name>
<dbReference type="SUPFAM" id="SSF46894">
    <property type="entry name" value="C-terminal effector domain of the bipartite response regulators"/>
    <property type="match status" value="1"/>
</dbReference>
<organism evidence="4 5">
    <name type="scientific">Priestia iocasae</name>
    <dbReference type="NCBI Taxonomy" id="2291674"/>
    <lineage>
        <taxon>Bacteria</taxon>
        <taxon>Bacillati</taxon>
        <taxon>Bacillota</taxon>
        <taxon>Bacilli</taxon>
        <taxon>Bacillales</taxon>
        <taxon>Bacillaceae</taxon>
        <taxon>Priestia</taxon>
    </lineage>
</organism>
<reference evidence="4 5" key="1">
    <citation type="submission" date="2021-01" db="EMBL/GenBank/DDBJ databases">
        <title>Genomic Encyclopedia of Type Strains, Phase IV (KMG-IV): sequencing the most valuable type-strain genomes for metagenomic binning, comparative biology and taxonomic classification.</title>
        <authorList>
            <person name="Goeker M."/>
        </authorList>
    </citation>
    <scope>NUCLEOTIDE SEQUENCE [LARGE SCALE GENOMIC DNA]</scope>
    <source>
        <strain evidence="4 5">DSM 104297</strain>
    </source>
</reference>
<dbReference type="SUPFAM" id="SSF48452">
    <property type="entry name" value="TPR-like"/>
    <property type="match status" value="1"/>
</dbReference>
<protein>
    <submittedName>
        <fullName evidence="4">Tetratricopeptide (TPR) repeat protein</fullName>
    </submittedName>
</protein>
<dbReference type="PROSITE" id="PS50005">
    <property type="entry name" value="TPR"/>
    <property type="match status" value="1"/>
</dbReference>
<comment type="caution">
    <text evidence="4">The sequence shown here is derived from an EMBL/GenBank/DDBJ whole genome shotgun (WGS) entry which is preliminary data.</text>
</comment>
<dbReference type="InterPro" id="IPR019734">
    <property type="entry name" value="TPR_rpt"/>
</dbReference>
<feature type="repeat" description="TPR" evidence="3">
    <location>
        <begin position="107"/>
        <end position="140"/>
    </location>
</feature>
<evidence type="ECO:0000256" key="2">
    <source>
        <dbReference type="ARBA" id="ARBA00023163"/>
    </source>
</evidence>
<sequence length="352" mass="41864">MSVTHTQLKKMTLEELEELEQDLHDKEDNIEYSLYAQKISVYKEMYARLHKLARENKEVARYLEYVKKKLLFCLIHYGTHLKMKYEKDDKMAVNCLEQALKYDGKNPIAAYRLGFLSYKQEKYDMALNYFQMAIRNQTYDESRKDYRLNHQQMINAHLYLTNSALYIAAKTHDELDAMTHGSQQELPNYEFSSLYRSLKENETYLEKNAFYKVSQDGKVMCSKQECEELIESELSHTIFLYFSDRDIRLSFGEYDCQLSPNHARIFHYLLTNTSQHSPGTRINMKLFFTDSHVKDEVTKDAFKRAISRLRGKIRECDIPNIIQTTNHYGETAYYFDGQLPYYVMYRVDDPIE</sequence>
<gene>
    <name evidence="4" type="ORF">JOC83_000937</name>
</gene>
<evidence type="ECO:0000313" key="4">
    <source>
        <dbReference type="EMBL" id="MBM7702111.1"/>
    </source>
</evidence>
<dbReference type="InterPro" id="IPR016032">
    <property type="entry name" value="Sig_transdc_resp-reg_C-effctor"/>
</dbReference>
<dbReference type="RefSeq" id="WP_205184418.1">
    <property type="nucleotide sequence ID" value="NZ_JAFBFC010000001.1"/>
</dbReference>
<evidence type="ECO:0000256" key="3">
    <source>
        <dbReference type="PROSITE-ProRule" id="PRU00339"/>
    </source>
</evidence>
<dbReference type="InterPro" id="IPR011990">
    <property type="entry name" value="TPR-like_helical_dom_sf"/>
</dbReference>
<accession>A0ABS2QRP1</accession>
<keyword evidence="2" id="KW-0804">Transcription</keyword>